<dbReference type="PANTHER" id="PTHR40044:SF1">
    <property type="entry name" value="INTEGRAL MEMBRANE PROTEIN"/>
    <property type="match status" value="1"/>
</dbReference>
<reference evidence="3" key="1">
    <citation type="submission" date="2014-07" db="EMBL/GenBank/DDBJ databases">
        <authorList>
            <person name="Wibberg D."/>
        </authorList>
    </citation>
    <scope>NUCLEOTIDE SEQUENCE [LARGE SCALE GENOMIC DNA]</scope>
    <source>
        <strain evidence="3">DG5</strain>
    </source>
</reference>
<dbReference type="Pfam" id="PF06177">
    <property type="entry name" value="QueT"/>
    <property type="match status" value="1"/>
</dbReference>
<organism evidence="2 3">
    <name type="scientific">[Clostridium] cellulosi</name>
    <dbReference type="NCBI Taxonomy" id="29343"/>
    <lineage>
        <taxon>Bacteria</taxon>
        <taxon>Bacillati</taxon>
        <taxon>Bacillota</taxon>
        <taxon>Clostridia</taxon>
        <taxon>Eubacteriales</taxon>
        <taxon>Oscillospiraceae</taxon>
        <taxon>Oscillospiraceae incertae sedis</taxon>
    </lineage>
</organism>
<keyword evidence="1" id="KW-0812">Transmembrane</keyword>
<dbReference type="STRING" id="29343.CCDG5_1418"/>
<evidence type="ECO:0008006" key="4">
    <source>
        <dbReference type="Google" id="ProtNLM"/>
    </source>
</evidence>
<feature type="transmembrane region" description="Helical" evidence="1">
    <location>
        <begin position="92"/>
        <end position="112"/>
    </location>
</feature>
<dbReference type="AlphaFoldDB" id="A0A078KPT1"/>
<dbReference type="PIRSF" id="PIRSF031501">
    <property type="entry name" value="QueT"/>
    <property type="match status" value="1"/>
</dbReference>
<dbReference type="PANTHER" id="PTHR40044">
    <property type="entry name" value="INTEGRAL MEMBRANE PROTEIN-RELATED"/>
    <property type="match status" value="1"/>
</dbReference>
<gene>
    <name evidence="2" type="ORF">CCDG5_1418</name>
</gene>
<keyword evidence="1" id="KW-1133">Transmembrane helix</keyword>
<feature type="transmembrane region" description="Helical" evidence="1">
    <location>
        <begin position="124"/>
        <end position="144"/>
    </location>
</feature>
<sequence length="155" mass="16740">MKKVRFITTAAVIAALYAALTYAFAFMSYGAVQFRIAEILTVLPYFTPAAIPGLVVGCLLSNIGSPLGPIDILVGTSATLIASLLSRIMPKYLVPFPPIICNAVIVGLELYFLTNAPLVPTMLYVALGEAVVCLIGGYPFMYVVDRFKDKLFPQK</sequence>
<dbReference type="OrthoDB" id="9786793at2"/>
<dbReference type="PATRIC" id="fig|29343.3.peg.1496"/>
<evidence type="ECO:0000313" key="3">
    <source>
        <dbReference type="Proteomes" id="UP000032431"/>
    </source>
</evidence>
<dbReference type="Proteomes" id="UP000032431">
    <property type="component" value="Chromosome I"/>
</dbReference>
<dbReference type="InterPro" id="IPR010387">
    <property type="entry name" value="QueT"/>
</dbReference>
<dbReference type="HOGENOM" id="CLU_104115_0_0_9"/>
<dbReference type="EMBL" id="LM995447">
    <property type="protein sequence ID" value="CDZ24532.1"/>
    <property type="molecule type" value="Genomic_DNA"/>
</dbReference>
<dbReference type="KEGG" id="ccel:CCDG5_1418"/>
<protein>
    <recommendedName>
        <fullName evidence="4">Transporter</fullName>
    </recommendedName>
</protein>
<name>A0A078KPT1_9FIRM</name>
<proteinExistence type="predicted"/>
<feature type="transmembrane region" description="Helical" evidence="1">
    <location>
        <begin position="69"/>
        <end position="85"/>
    </location>
</feature>
<feature type="transmembrane region" description="Helical" evidence="1">
    <location>
        <begin position="39"/>
        <end position="63"/>
    </location>
</feature>
<keyword evidence="3" id="KW-1185">Reference proteome</keyword>
<evidence type="ECO:0000256" key="1">
    <source>
        <dbReference type="SAM" id="Phobius"/>
    </source>
</evidence>
<keyword evidence="1" id="KW-0472">Membrane</keyword>
<evidence type="ECO:0000313" key="2">
    <source>
        <dbReference type="EMBL" id="CDZ24532.1"/>
    </source>
</evidence>
<accession>A0A078KPT1</accession>
<feature type="transmembrane region" description="Helical" evidence="1">
    <location>
        <begin position="6"/>
        <end position="27"/>
    </location>
</feature>